<evidence type="ECO:0000313" key="1">
    <source>
        <dbReference type="EMBL" id="GLT20810.1"/>
    </source>
</evidence>
<dbReference type="Proteomes" id="UP001157167">
    <property type="component" value="Unassembled WGS sequence"/>
</dbReference>
<sequence>MKLADYLAGKAQEMIDGIRANLTNAANVIRSAELLEETLLDNGVRAISAGSIRDDGSVEVWVAAYPIRAEQVEDALKAAGLVEKSRALGCKTYSLRIDGHLAPIWIDPSEINPHA</sequence>
<comment type="caution">
    <text evidence="1">The sequence shown here is derived from an EMBL/GenBank/DDBJ whole genome shotgun (WGS) entry which is preliminary data.</text>
</comment>
<organism evidence="1 2">
    <name type="scientific">Zoogloea oryzae</name>
    <dbReference type="NCBI Taxonomy" id="310767"/>
    <lineage>
        <taxon>Bacteria</taxon>
        <taxon>Pseudomonadati</taxon>
        <taxon>Pseudomonadota</taxon>
        <taxon>Betaproteobacteria</taxon>
        <taxon>Rhodocyclales</taxon>
        <taxon>Zoogloeaceae</taxon>
        <taxon>Zoogloea</taxon>
    </lineage>
</organism>
<dbReference type="RefSeq" id="WP_284186400.1">
    <property type="nucleotide sequence ID" value="NZ_BSPX01000002.1"/>
</dbReference>
<proteinExistence type="predicted"/>
<keyword evidence="2" id="KW-1185">Reference proteome</keyword>
<name>A0ABQ6F887_9RHOO</name>
<gene>
    <name evidence="1" type="ORF">GCM10007933_02620</name>
</gene>
<dbReference type="EMBL" id="BSPX01000002">
    <property type="protein sequence ID" value="GLT20810.1"/>
    <property type="molecule type" value="Genomic_DNA"/>
</dbReference>
<accession>A0ABQ6F887</accession>
<reference evidence="2" key="1">
    <citation type="journal article" date="2019" name="Int. J. Syst. Evol. Microbiol.">
        <title>The Global Catalogue of Microorganisms (GCM) 10K type strain sequencing project: providing services to taxonomists for standard genome sequencing and annotation.</title>
        <authorList>
            <consortium name="The Broad Institute Genomics Platform"/>
            <consortium name="The Broad Institute Genome Sequencing Center for Infectious Disease"/>
            <person name="Wu L."/>
            <person name="Ma J."/>
        </authorList>
    </citation>
    <scope>NUCLEOTIDE SEQUENCE [LARGE SCALE GENOMIC DNA]</scope>
    <source>
        <strain evidence="2">NBRC 102407</strain>
    </source>
</reference>
<protein>
    <submittedName>
        <fullName evidence="1">Uncharacterized protein</fullName>
    </submittedName>
</protein>
<evidence type="ECO:0000313" key="2">
    <source>
        <dbReference type="Proteomes" id="UP001157167"/>
    </source>
</evidence>